<feature type="compositionally biased region" description="Low complexity" evidence="15">
    <location>
        <begin position="1941"/>
        <end position="1964"/>
    </location>
</feature>
<proteinExistence type="inferred from homology"/>
<dbReference type="SMART" id="SM00165">
    <property type="entry name" value="UBA"/>
    <property type="match status" value="1"/>
</dbReference>
<evidence type="ECO:0000313" key="20">
    <source>
        <dbReference type="Proteomes" id="UP000192578"/>
    </source>
</evidence>
<comment type="subcellular location">
    <subcellularLocation>
        <location evidence="2">Nucleus</location>
    </subcellularLocation>
</comment>
<dbReference type="Pfam" id="PF22562">
    <property type="entry name" value="UBA_7"/>
    <property type="match status" value="1"/>
</dbReference>
<keyword evidence="6" id="KW-0597">Phosphoprotein</keyword>
<dbReference type="GO" id="GO:0061630">
    <property type="term" value="F:ubiquitin protein ligase activity"/>
    <property type="evidence" value="ECO:0007669"/>
    <property type="project" value="UniProtKB-EC"/>
</dbReference>
<dbReference type="GO" id="GO:0006281">
    <property type="term" value="P:DNA repair"/>
    <property type="evidence" value="ECO:0007669"/>
    <property type="project" value="UniProtKB-KW"/>
</dbReference>
<dbReference type="GO" id="GO:0008270">
    <property type="term" value="F:zinc ion binding"/>
    <property type="evidence" value="ECO:0007669"/>
    <property type="project" value="InterPro"/>
</dbReference>
<feature type="region of interest" description="Disordered" evidence="15">
    <location>
        <begin position="2113"/>
        <end position="2135"/>
    </location>
</feature>
<feature type="domain" description="HECT" evidence="17">
    <location>
        <begin position="3012"/>
        <end position="3348"/>
    </location>
</feature>
<keyword evidence="10" id="KW-0509">mRNA transport</keyword>
<comment type="catalytic activity">
    <reaction evidence="1">
        <text>S-ubiquitinyl-[E2 ubiquitin-conjugating enzyme]-L-cysteine + [acceptor protein]-L-lysine = [E2 ubiquitin-conjugating enzyme]-L-cysteine + N(6)-ubiquitinyl-[acceptor protein]-L-lysine.</text>
        <dbReference type="EC" id="2.3.2.26"/>
    </reaction>
</comment>
<comment type="caution">
    <text evidence="19">The sequence shown here is derived from an EMBL/GenBank/DDBJ whole genome shotgun (WGS) entry which is preliminary data.</text>
</comment>
<dbReference type="InterPro" id="IPR015940">
    <property type="entry name" value="UBA"/>
</dbReference>
<feature type="region of interest" description="Disordered" evidence="15">
    <location>
        <begin position="2742"/>
        <end position="2801"/>
    </location>
</feature>
<feature type="region of interest" description="Disordered" evidence="15">
    <location>
        <begin position="1665"/>
        <end position="1705"/>
    </location>
</feature>
<feature type="compositionally biased region" description="Polar residues" evidence="15">
    <location>
        <begin position="689"/>
        <end position="700"/>
    </location>
</feature>
<evidence type="ECO:0000256" key="9">
    <source>
        <dbReference type="ARBA" id="ARBA00022786"/>
    </source>
</evidence>
<feature type="compositionally biased region" description="Low complexity" evidence="15">
    <location>
        <begin position="1206"/>
        <end position="1222"/>
    </location>
</feature>
<feature type="compositionally biased region" description="Basic and acidic residues" evidence="15">
    <location>
        <begin position="1665"/>
        <end position="1674"/>
    </location>
</feature>
<dbReference type="InterPro" id="IPR018123">
    <property type="entry name" value="WWE-dom_subgr"/>
</dbReference>
<evidence type="ECO:0000256" key="8">
    <source>
        <dbReference type="ARBA" id="ARBA00022763"/>
    </source>
</evidence>
<feature type="region of interest" description="Disordered" evidence="15">
    <location>
        <begin position="1272"/>
        <end position="1370"/>
    </location>
</feature>
<dbReference type="GO" id="GO:0005737">
    <property type="term" value="C:cytoplasm"/>
    <property type="evidence" value="ECO:0007669"/>
    <property type="project" value="TreeGrafter"/>
</dbReference>
<evidence type="ECO:0000256" key="6">
    <source>
        <dbReference type="ARBA" id="ARBA00022553"/>
    </source>
</evidence>
<evidence type="ECO:0000256" key="15">
    <source>
        <dbReference type="SAM" id="MobiDB-lite"/>
    </source>
</evidence>
<feature type="domain" description="WWE" evidence="18">
    <location>
        <begin position="564"/>
        <end position="645"/>
    </location>
</feature>
<dbReference type="GO" id="GO:0005634">
    <property type="term" value="C:nucleus"/>
    <property type="evidence" value="ECO:0007669"/>
    <property type="project" value="UniProtKB-SubCell"/>
</dbReference>
<feature type="compositionally biased region" description="Acidic residues" evidence="15">
    <location>
        <begin position="1304"/>
        <end position="1318"/>
    </location>
</feature>
<feature type="compositionally biased region" description="Acidic residues" evidence="15">
    <location>
        <begin position="1333"/>
        <end position="1370"/>
    </location>
</feature>
<dbReference type="InterPro" id="IPR009060">
    <property type="entry name" value="UBA-like_sf"/>
</dbReference>
<protein>
    <recommendedName>
        <fullName evidence="4">HECT-type E3 ubiquitin transferase</fullName>
        <ecNumber evidence="4">2.3.2.26</ecNumber>
    </recommendedName>
</protein>
<feature type="region of interest" description="Disordered" evidence="15">
    <location>
        <begin position="1812"/>
        <end position="1855"/>
    </location>
</feature>
<dbReference type="Proteomes" id="UP000192578">
    <property type="component" value="Unassembled WGS sequence"/>
</dbReference>
<evidence type="ECO:0000256" key="2">
    <source>
        <dbReference type="ARBA" id="ARBA00004123"/>
    </source>
</evidence>
<feature type="region of interest" description="Disordered" evidence="15">
    <location>
        <begin position="938"/>
        <end position="961"/>
    </location>
</feature>
<reference evidence="20" key="1">
    <citation type="submission" date="2017-01" db="EMBL/GenBank/DDBJ databases">
        <title>Comparative genomics of anhydrobiosis in the tardigrade Hypsibius dujardini.</title>
        <authorList>
            <person name="Yoshida Y."/>
            <person name="Koutsovoulos G."/>
            <person name="Laetsch D."/>
            <person name="Stevens L."/>
            <person name="Kumar S."/>
            <person name="Horikawa D."/>
            <person name="Ishino K."/>
            <person name="Komine S."/>
            <person name="Tomita M."/>
            <person name="Blaxter M."/>
            <person name="Arakawa K."/>
        </authorList>
    </citation>
    <scope>NUCLEOTIDE SEQUENCE [LARGE SCALE GENOMIC DNA]</scope>
    <source>
        <strain evidence="20">Z151</strain>
    </source>
</reference>
<feature type="compositionally biased region" description="Low complexity" evidence="15">
    <location>
        <begin position="1677"/>
        <end position="1687"/>
    </location>
</feature>
<feature type="compositionally biased region" description="Polar residues" evidence="15">
    <location>
        <begin position="943"/>
        <end position="955"/>
    </location>
</feature>
<dbReference type="SUPFAM" id="SSF56204">
    <property type="entry name" value="Hect, E3 ligase catalytic domain"/>
    <property type="match status" value="1"/>
</dbReference>
<organism evidence="19 20">
    <name type="scientific">Hypsibius exemplaris</name>
    <name type="common">Freshwater tardigrade</name>
    <dbReference type="NCBI Taxonomy" id="2072580"/>
    <lineage>
        <taxon>Eukaryota</taxon>
        <taxon>Metazoa</taxon>
        <taxon>Ecdysozoa</taxon>
        <taxon>Tardigrada</taxon>
        <taxon>Eutardigrada</taxon>
        <taxon>Parachela</taxon>
        <taxon>Hypsibioidea</taxon>
        <taxon>Hypsibiidae</taxon>
        <taxon>Hypsibius</taxon>
    </lineage>
</organism>
<feature type="region of interest" description="Disordered" evidence="15">
    <location>
        <begin position="2619"/>
        <end position="2641"/>
    </location>
</feature>
<feature type="compositionally biased region" description="Low complexity" evidence="15">
    <location>
        <begin position="1828"/>
        <end position="1855"/>
    </location>
</feature>
<keyword evidence="7" id="KW-0808">Transferase</keyword>
<keyword evidence="9 14" id="KW-0833">Ubl conjugation pathway</keyword>
<evidence type="ECO:0000256" key="1">
    <source>
        <dbReference type="ARBA" id="ARBA00000885"/>
    </source>
</evidence>
<feature type="region of interest" description="Disordered" evidence="15">
    <location>
        <begin position="1929"/>
        <end position="1964"/>
    </location>
</feature>
<feature type="compositionally biased region" description="Acidic residues" evidence="15">
    <location>
        <begin position="1762"/>
        <end position="1772"/>
    </location>
</feature>
<feature type="region of interest" description="Disordered" evidence="15">
    <location>
        <begin position="1192"/>
        <end position="1246"/>
    </location>
</feature>
<evidence type="ECO:0000256" key="13">
    <source>
        <dbReference type="ARBA" id="ARBA00034494"/>
    </source>
</evidence>
<dbReference type="Gene3D" id="3.30.720.50">
    <property type="match status" value="1"/>
</dbReference>
<dbReference type="FunFam" id="3.30.2160.10:FF:000001">
    <property type="entry name" value="E3 ubiquitin-protein ligase NEDD4-like"/>
    <property type="match status" value="1"/>
</dbReference>
<evidence type="ECO:0000313" key="19">
    <source>
        <dbReference type="EMBL" id="OQV13389.1"/>
    </source>
</evidence>
<keyword evidence="8" id="KW-0227">DNA damage</keyword>
<dbReference type="Pfam" id="PF14377">
    <property type="entry name" value="UBM"/>
    <property type="match status" value="3"/>
</dbReference>
<evidence type="ECO:0000256" key="4">
    <source>
        <dbReference type="ARBA" id="ARBA00012485"/>
    </source>
</evidence>
<dbReference type="PANTHER" id="PTHR11254:SF67">
    <property type="entry name" value="E3 UBIQUITIN-PROTEIN LIGASE HUWE1"/>
    <property type="match status" value="1"/>
</dbReference>
<comment type="pathway">
    <text evidence="3">Protein modification; protein ubiquitination.</text>
</comment>
<dbReference type="CDD" id="cd00078">
    <property type="entry name" value="HECTc"/>
    <property type="match status" value="1"/>
</dbReference>
<evidence type="ECO:0000256" key="12">
    <source>
        <dbReference type="ARBA" id="ARBA00023242"/>
    </source>
</evidence>
<evidence type="ECO:0000256" key="7">
    <source>
        <dbReference type="ARBA" id="ARBA00022679"/>
    </source>
</evidence>
<dbReference type="PROSITE" id="PS50918">
    <property type="entry name" value="WWE"/>
    <property type="match status" value="1"/>
</dbReference>
<comment type="similarity">
    <text evidence="13">Belongs to the UPL family. TOM1/PTR1 subfamily.</text>
</comment>
<feature type="compositionally biased region" description="Polar residues" evidence="15">
    <location>
        <begin position="2760"/>
        <end position="2785"/>
    </location>
</feature>
<evidence type="ECO:0000256" key="14">
    <source>
        <dbReference type="PROSITE-ProRule" id="PRU00104"/>
    </source>
</evidence>
<dbReference type="InterPro" id="IPR025527">
    <property type="entry name" value="HUWE1/Rev1_UBM"/>
</dbReference>
<name>A0A1W0WDW2_HYPEX</name>
<evidence type="ECO:0000259" key="16">
    <source>
        <dbReference type="PROSITE" id="PS50030"/>
    </source>
</evidence>
<feature type="region of interest" description="Disordered" evidence="15">
    <location>
        <begin position="661"/>
        <end position="700"/>
    </location>
</feature>
<dbReference type="InterPro" id="IPR050409">
    <property type="entry name" value="E3_ubiq-protein_ligase"/>
</dbReference>
<evidence type="ECO:0000256" key="3">
    <source>
        <dbReference type="ARBA" id="ARBA00004906"/>
    </source>
</evidence>
<dbReference type="EMBL" id="MTYJ01000124">
    <property type="protein sequence ID" value="OQV13389.1"/>
    <property type="molecule type" value="Genomic_DNA"/>
</dbReference>
<dbReference type="Gene3D" id="1.10.8.10">
    <property type="entry name" value="DNA helicase RuvA subunit, C-terminal domain"/>
    <property type="match status" value="1"/>
</dbReference>
<dbReference type="SUPFAM" id="SSF46934">
    <property type="entry name" value="UBA-like"/>
    <property type="match status" value="1"/>
</dbReference>
<evidence type="ECO:0000256" key="11">
    <source>
        <dbReference type="ARBA" id="ARBA00023204"/>
    </source>
</evidence>
<feature type="compositionally biased region" description="Basic and acidic residues" evidence="15">
    <location>
        <begin position="1286"/>
        <end position="1303"/>
    </location>
</feature>
<keyword evidence="5" id="KW-0813">Transport</keyword>
<evidence type="ECO:0000256" key="5">
    <source>
        <dbReference type="ARBA" id="ARBA00022448"/>
    </source>
</evidence>
<dbReference type="SMART" id="SM00678">
    <property type="entry name" value="WWE"/>
    <property type="match status" value="1"/>
</dbReference>
<dbReference type="PROSITE" id="PS50030">
    <property type="entry name" value="UBA"/>
    <property type="match status" value="1"/>
</dbReference>
<dbReference type="InterPro" id="IPR000569">
    <property type="entry name" value="HECT_dom"/>
</dbReference>
<dbReference type="InterPro" id="IPR004170">
    <property type="entry name" value="WWE_dom"/>
</dbReference>
<dbReference type="FunFam" id="3.90.1750.10:FF:000003">
    <property type="entry name" value="E3 ubiquitin-protein ligase UPL1"/>
    <property type="match status" value="1"/>
</dbReference>
<sequence length="3348" mass="362869">MREVGKGKGRGSAPPWKFLSASAAWSSLEIPQRVKFCVNPARPRRHAVGARGEVPSGHARSVATTISSLITQVINRKGPIANPSLRLRLQYLYYAMFMIQPLLFDEKRFAYHFMLQKFISTGTIDAFFGAFKPVLKGPTGDVELTGPNADKAAGCIVEFAISWLSLLERLLSPKNILESPNTLPISRIPISGYVAPFDPVPYYIEMLHSTLQVIDKLLSLQALKNFGEQTGDLLLTILSHVMKIEAIIKEKTVGTATAPVTSSDTTAASAAAAAAAGGASAAAAPPQPAAAAVPPAALQSLLDMGFTPEASAEALVYHANNVEQAADYLLAGQADRVMRAGGMRVLDMDADANEDELMSQAIAMSIGERLPGTGEASADGSAAALPRVPVLIAPSSQQIEALINRALPLCIDLVDFAPECVFKVADLITVISKRNGSDWRVKLIKTLAKDAVALATSVIQTADRFYSGEVQPPADTSAVDVLRAAPESLKLSARLHLLCILIQENQEECGAILESDSLVPLLISLISAARRIHGLAERGSELAPKWLAFAYLILDSYEKICAAARRRRLIREKYANTWRWLDVRLGKWTPYCDQNNREISEAYDKGLATCKLSGPGAGPQRSLVIRFKDMVQMTDATGSRRPIMRDLLKKPKTSETAAAALATDSLATEMPKNTDDKSPSARPPVLLATDNNGSPMQTDQDVPEEKVPVAAVAPATLNGLLPEQKRAIISDTVSLIHQKLDGDTLQAAMRILLRLTRDYEMAQLFAELKGPQILFGLDRRSMFESFTSFLTHLIRHIIENNSLLDYSMEKFCSWLTYGVVSSVAGTSFGCQAVREGNYVMRVAWPGAARHSEKFIECARKSLRLNTPTGSAAAAAARAEDPNQRADCVKPCPPKRNNSIGQEQPEAYCNILRQLIADLLDLLIAPWEPECKKVVLPAKDTSTKDSSPVTASATTSQRQQNNLQPLLQEQADELKRLGAGGSADSDQTLWKLSDKASRPVLKKSMVLRMLAELVKSYNHVATYILAHSYHADQSPLVKEDIGSLGFILDNFVHVGQKAGDDYCQYSARVLMAALAASFENVPAEMQVVEEVKQALQRATILPESQEKHERIGALANIIHTMVEACPTRVADPSGDRSIQFLPNTICKFMAKRNLINDLAKIPHSLDLRSPYLAATINFVLRPLEVLTRIASQPEKPKARPAKVGVGAVTSHAHTARTTTAGNADASDVTPMSGQDESQRTENDVAPIADDMNIAEGADLNDLYFMTPAMDVDTDNQQVTSEGEDDEPVQRPERRNRLRNNRELDISMEEDNSENEDDIQEQLRPSGGGVGGLIADEDPAEADEDEEMQDEEEDEDDEEDDEEEDEEEDEEDDFIEHAPLQHHHNHDGGEEFRGFPGYRAAFDGGDWGDDDHTFDEDMLAHLEDLFPGAALTHGLDPHGPLLLELTAGNGPGAIGQELQNGSTGTRQPPPPLAISSSHPLLARPPPVLDPSQLAPTTGGAAARLGMGHSDTAMNARGSRVMRIRSGQLTARMGGGGGGHARMALGPPAILARLLGPAFQLYPGDPMAMMAGHGGAIRQGRHPAGEPATYWDHDYGTAGGTRLGEQEDLMLVDDPIFLGTNGLVNSLPSLVRRWSEEARVLDGENVIECADVVRAFILPELEEIRDASIAQNRKDNPEASVTTTPSTSTSQRHLQTARRSYRPSTASADGLGQRLAAAAAESSALQGDAASSHASILDDLSLIEESAGIAALGQAVAARMAQEMDQSDSDESEEDYSSHLSEDTDGDLPDAVIDMVRNRVLAADPMDLVEAPTDAGAVLAPPGDAAPPPTAADTAPAAAPTAEHPATAAADAATTPASAESVGVQPVIATPAADAPVPGQATMNATSAPGTSTATASSVDTGYPEGIDPSFLEALPENMRQEVIADFMRMQRQQRAAQEREARAAAGPAAATAATGTADSGVVSAAGSSAGTASASSAFDINPEFLAALPPNIQEEVLAQQRAEQARVAAQTAAPDAPFDPANFIQSLAPSLRRQILADIDDTLLTVLPDNVAQEARTLRNEVAHRHIFAHHGMPGGGGGAIGGAGGGAGMAFDGDVIAFMRGRFPTLRRGGAAPRPYSGNFATRGGAGGSRGLRIRSRTQNASRDGGWLNGGAPRSAWDYGGPLDAEGGALMRVGDIDCSSRVTSRPILDYEGLTCVLVLYFLNSPSINIGRVQRIFRNICHHASTREWVLDSVMSMLRKADESAAQGAKRVHTVAKPNWLNISIDAALGCRANVFQLVPRQLKRPHTLPAPGITIHPQAAQIVCGNLIDCLMLLAKNFPEQFVPYSIKTGDREKDTPTTRPPPKSPVRSAPRTPAGAGGSSRSSPQDFWDILVRLDTQVGCGVRKTVKASGKQVSAAGPMHVVELGPDEPLRMVEFAASGLGQLIMMLQSDIFQKIPDLSDRLLRLVSSIAISVHKRDLGVPVSERRSDEGLREDHHSAWQADPQRTRPGLVEGGHHAKLDPACDANELKDQVSNLAVDLCNLSTPGAIRFSLTVESEQATEIEHLLRQLVNVLIARRCSEEGLEDITHTLIVLAQRMGTSVRQSIGQMLLDGIKQLAREVSGQIETLMREAVAYNAMKAREKAEEQDSESADATGESSAKGVLADRFTSGETVVLYKSKGKSQGSSEVHLPGMTQLTGKSSCQTFMLKLLKVIIDLRGTARISLRSKSGDKSDTCPNGTVNSIARRLLEMSYRHRQNKVRGISTDTPMDVDIPPLEGATPTPSASISGSSVAGTEEGSTAVTSDPESIRLGPGLAPPPPPRPGWVDSAALEIDLPALSELLNVEDLWTYLSACLGELERTGDQNAVLILQPTVESFFLVHAKEKQNADRREHATRRQAADVPPGSVAVEELAPAGGPGESASLAGEPASLVGEQAAIPSDLPMDVQKFLRFAETHKVVLNQILRQSTQALTEGPFAVLVDHTRVLDFDVKRKYFRHELDRVDQHRMRREDLALRIRRAHVFEDSFRDLHRRVAEDWKARFYIMFEGEEGQDAGGLLREWYSIISRDIFNPNYALFKTSPGDRVTYMINSYSHINSNHLSYFKFVGRLIAKAIYDNKLLDCYFTRSFYKHILGKPVKYTDMESEDYSFYQGLVYLLNHPVEEVGSELSFSMEVQEFGETKVKDLIPNGEKIPVTNENKHDYVRLACQMRMTHSIREQLDSFLAGFYEVIPVRLISIFNEQELELLISGLPNIDVDDLKANTDYHKYQLTSLQIQWFWRAIRSFDQADRAKFLQFVTGTSKVPLQGFAALEGMSGAQKFQIHRDDRSTDRLPSAHTCFNQLDLPAYETYDKLRTMLSTAIHECSEGFGFA</sequence>
<feature type="region of interest" description="Disordered" evidence="15">
    <location>
        <begin position="1450"/>
        <end position="1503"/>
    </location>
</feature>
<dbReference type="InterPro" id="IPR037197">
    <property type="entry name" value="WWE_dom_sf"/>
</dbReference>
<dbReference type="Gene3D" id="3.30.2160.10">
    <property type="entry name" value="Hect, E3 ligase catalytic domain"/>
    <property type="match status" value="1"/>
</dbReference>
<dbReference type="GO" id="GO:0006511">
    <property type="term" value="P:ubiquitin-dependent protein catabolic process"/>
    <property type="evidence" value="ECO:0007669"/>
    <property type="project" value="TreeGrafter"/>
</dbReference>
<keyword evidence="20" id="KW-1185">Reference proteome</keyword>
<dbReference type="Gene3D" id="3.30.2410.10">
    <property type="entry name" value="Hect, E3 ligase catalytic domain"/>
    <property type="match status" value="1"/>
</dbReference>
<keyword evidence="11" id="KW-0234">DNA repair</keyword>
<dbReference type="Gene3D" id="3.90.1750.10">
    <property type="entry name" value="Hect, E3 ligase catalytic domains"/>
    <property type="match status" value="1"/>
</dbReference>
<evidence type="ECO:0000259" key="17">
    <source>
        <dbReference type="PROSITE" id="PS50237"/>
    </source>
</evidence>
<feature type="region of interest" description="Disordered" evidence="15">
    <location>
        <begin position="1870"/>
        <end position="1900"/>
    </location>
</feature>
<dbReference type="FunFam" id="3.30.2410.10:FF:000004">
    <property type="entry name" value="E3 ubiquitin-protein ligase HUWE1, variant"/>
    <property type="match status" value="1"/>
</dbReference>
<dbReference type="InterPro" id="IPR016024">
    <property type="entry name" value="ARM-type_fold"/>
</dbReference>
<feature type="compositionally biased region" description="Polar residues" evidence="15">
    <location>
        <begin position="1455"/>
        <end position="1464"/>
    </location>
</feature>
<gene>
    <name evidence="19" type="ORF">BV898_12339</name>
</gene>
<feature type="region of interest" description="Disordered" evidence="15">
    <location>
        <begin position="2325"/>
        <end position="2364"/>
    </location>
</feature>
<dbReference type="OrthoDB" id="423283at2759"/>
<dbReference type="GO" id="GO:0000209">
    <property type="term" value="P:protein polyubiquitination"/>
    <property type="evidence" value="ECO:0007669"/>
    <property type="project" value="TreeGrafter"/>
</dbReference>
<dbReference type="EC" id="2.3.2.26" evidence="4"/>
<dbReference type="InterPro" id="IPR035983">
    <property type="entry name" value="Hect_E3_ubiquitin_ligase"/>
</dbReference>
<feature type="compositionally biased region" description="Basic and acidic residues" evidence="15">
    <location>
        <begin position="2464"/>
        <end position="2477"/>
    </location>
</feature>
<evidence type="ECO:0000259" key="18">
    <source>
        <dbReference type="PROSITE" id="PS50918"/>
    </source>
</evidence>
<feature type="region of interest" description="Disordered" evidence="15">
    <location>
        <begin position="1757"/>
        <end position="1787"/>
    </location>
</feature>
<dbReference type="PANTHER" id="PTHR11254">
    <property type="entry name" value="HECT DOMAIN UBIQUITIN-PROTEIN LIGASE"/>
    <property type="match status" value="1"/>
</dbReference>
<dbReference type="SMART" id="SM00119">
    <property type="entry name" value="HECTc"/>
    <property type="match status" value="1"/>
</dbReference>
<feature type="region of interest" description="Disordered" evidence="15">
    <location>
        <begin position="2464"/>
        <end position="2487"/>
    </location>
</feature>
<keyword evidence="12" id="KW-0539">Nucleus</keyword>
<dbReference type="SUPFAM" id="SSF117839">
    <property type="entry name" value="WWE domain"/>
    <property type="match status" value="1"/>
</dbReference>
<feature type="compositionally biased region" description="Low complexity" evidence="15">
    <location>
        <begin position="1882"/>
        <end position="1895"/>
    </location>
</feature>
<accession>A0A1W0WDW2</accession>
<feature type="domain" description="UBA" evidence="16">
    <location>
        <begin position="292"/>
        <end position="332"/>
    </location>
</feature>
<dbReference type="SUPFAM" id="SSF48371">
    <property type="entry name" value="ARM repeat"/>
    <property type="match status" value="1"/>
</dbReference>
<dbReference type="Pfam" id="PF02825">
    <property type="entry name" value="WWE"/>
    <property type="match status" value="1"/>
</dbReference>
<dbReference type="Pfam" id="PF00632">
    <property type="entry name" value="HECT"/>
    <property type="match status" value="1"/>
</dbReference>
<dbReference type="PROSITE" id="PS50237">
    <property type="entry name" value="HECT"/>
    <property type="match status" value="1"/>
</dbReference>
<dbReference type="GO" id="GO:0051028">
    <property type="term" value="P:mRNA transport"/>
    <property type="evidence" value="ECO:0007669"/>
    <property type="project" value="UniProtKB-KW"/>
</dbReference>
<feature type="active site" description="Glycyl thioester intermediate" evidence="14">
    <location>
        <position position="3315"/>
    </location>
</feature>
<evidence type="ECO:0000256" key="10">
    <source>
        <dbReference type="ARBA" id="ARBA00022816"/>
    </source>
</evidence>